<sequence>MPRHARPTGLVLTLDPADGGSVAQLIQALTRAIESGQAADGDPLPSSRMLAATLRVPRSAVVAAYESLTGVGLLAARPGGTTQIAHGAADLVRSGARPVVDSSVASTPRPARRPAGSPAANRSQGPARRSPLDLVPGHPDLALLDKAAWSRAWRQAGAGVDDPHGSGGSYRELQGALAAHLRRFRGVVADATQVRLAPGIDPLLRGVVGAARLAGRTIAMEDPGYPRARNVFHETGLWVRGVKVDADGLRVDLLRSTDAAVYLTPAHQYPMGVPLSLARRVELVRWAAATGAIVIEDDYDGEFRYDTAPLPALRTLRGAADHVAYLGTASKLLTPELRVAWAVWPTRLPAPDPDERVYVSGPTARALTHLLDDDAVARHLAKAMRTYASRRGALIEALGRQLPELSIAGAAAGLHLTVLLPPGRDDRAVTAALAARGYLVAPLADYSPRRQPPGLVIGYARLPATAAKDFVAAIAAVL</sequence>
<evidence type="ECO:0000313" key="9">
    <source>
        <dbReference type="Proteomes" id="UP000562984"/>
    </source>
</evidence>
<dbReference type="SUPFAM" id="SSF53383">
    <property type="entry name" value="PLP-dependent transferases"/>
    <property type="match status" value="1"/>
</dbReference>
<dbReference type="Pfam" id="PF00155">
    <property type="entry name" value="Aminotran_1_2"/>
    <property type="match status" value="1"/>
</dbReference>
<feature type="region of interest" description="Disordered" evidence="6">
    <location>
        <begin position="99"/>
        <end position="136"/>
    </location>
</feature>
<reference evidence="8 9" key="1">
    <citation type="submission" date="2020-05" db="EMBL/GenBank/DDBJ databases">
        <title>Nakamurella sp. DB0629 isolated from air conditioner.</title>
        <authorList>
            <person name="Kim D.H."/>
            <person name="Kim D.-U."/>
        </authorList>
    </citation>
    <scope>NUCLEOTIDE SEQUENCE [LARGE SCALE GENOMIC DNA]</scope>
    <source>
        <strain evidence="8 9">DB0629</strain>
    </source>
</reference>
<comment type="similarity">
    <text evidence="1">In the C-terminal section; belongs to the class-I pyridoxal-phosphate-dependent aminotransferase family.</text>
</comment>
<organism evidence="8 9">
    <name type="scientific">Nakamurella aerolata</name>
    <dbReference type="NCBI Taxonomy" id="1656892"/>
    <lineage>
        <taxon>Bacteria</taxon>
        <taxon>Bacillati</taxon>
        <taxon>Actinomycetota</taxon>
        <taxon>Actinomycetes</taxon>
        <taxon>Nakamurellales</taxon>
        <taxon>Nakamurellaceae</taxon>
        <taxon>Nakamurella</taxon>
    </lineage>
</organism>
<dbReference type="InterPro" id="IPR036388">
    <property type="entry name" value="WH-like_DNA-bd_sf"/>
</dbReference>
<dbReference type="InterPro" id="IPR036390">
    <property type="entry name" value="WH_DNA-bd_sf"/>
</dbReference>
<evidence type="ECO:0000256" key="4">
    <source>
        <dbReference type="ARBA" id="ARBA00023125"/>
    </source>
</evidence>
<keyword evidence="4" id="KW-0238">DNA-binding</keyword>
<dbReference type="PANTHER" id="PTHR46577:SF1">
    <property type="entry name" value="HTH-TYPE TRANSCRIPTIONAL REGULATORY PROTEIN GABR"/>
    <property type="match status" value="1"/>
</dbReference>
<feature type="domain" description="HTH gntR-type" evidence="7">
    <location>
        <begin position="19"/>
        <end position="87"/>
    </location>
</feature>
<keyword evidence="8" id="KW-0032">Aminotransferase</keyword>
<comment type="caution">
    <text evidence="8">The sequence shown here is derived from an EMBL/GenBank/DDBJ whole genome shotgun (WGS) entry which is preliminary data.</text>
</comment>
<dbReference type="PROSITE" id="PS50949">
    <property type="entry name" value="HTH_GNTR"/>
    <property type="match status" value="1"/>
</dbReference>
<evidence type="ECO:0000256" key="2">
    <source>
        <dbReference type="ARBA" id="ARBA00022898"/>
    </source>
</evidence>
<dbReference type="RefSeq" id="WP_171199804.1">
    <property type="nucleotide sequence ID" value="NZ_JABEND010000005.1"/>
</dbReference>
<dbReference type="CDD" id="cd00609">
    <property type="entry name" value="AAT_like"/>
    <property type="match status" value="1"/>
</dbReference>
<keyword evidence="2" id="KW-0663">Pyridoxal phosphate</keyword>
<evidence type="ECO:0000313" key="8">
    <source>
        <dbReference type="EMBL" id="NNG36116.1"/>
    </source>
</evidence>
<evidence type="ECO:0000256" key="5">
    <source>
        <dbReference type="ARBA" id="ARBA00023163"/>
    </source>
</evidence>
<accession>A0A849A928</accession>
<dbReference type="InterPro" id="IPR015421">
    <property type="entry name" value="PyrdxlP-dep_Trfase_major"/>
</dbReference>
<dbReference type="GO" id="GO:0030170">
    <property type="term" value="F:pyridoxal phosphate binding"/>
    <property type="evidence" value="ECO:0007669"/>
    <property type="project" value="InterPro"/>
</dbReference>
<name>A0A849A928_9ACTN</name>
<keyword evidence="5" id="KW-0804">Transcription</keyword>
<dbReference type="EMBL" id="JABEND010000005">
    <property type="protein sequence ID" value="NNG36116.1"/>
    <property type="molecule type" value="Genomic_DNA"/>
</dbReference>
<dbReference type="AlphaFoldDB" id="A0A849A928"/>
<dbReference type="InterPro" id="IPR000524">
    <property type="entry name" value="Tscrpt_reg_HTH_GntR"/>
</dbReference>
<dbReference type="Gene3D" id="3.40.640.10">
    <property type="entry name" value="Type I PLP-dependent aspartate aminotransferase-like (Major domain)"/>
    <property type="match status" value="1"/>
</dbReference>
<keyword evidence="9" id="KW-1185">Reference proteome</keyword>
<dbReference type="GO" id="GO:0003700">
    <property type="term" value="F:DNA-binding transcription factor activity"/>
    <property type="evidence" value="ECO:0007669"/>
    <property type="project" value="InterPro"/>
</dbReference>
<dbReference type="InterPro" id="IPR015424">
    <property type="entry name" value="PyrdxlP-dep_Trfase"/>
</dbReference>
<dbReference type="GO" id="GO:0003677">
    <property type="term" value="F:DNA binding"/>
    <property type="evidence" value="ECO:0007669"/>
    <property type="project" value="UniProtKB-KW"/>
</dbReference>
<dbReference type="InterPro" id="IPR051446">
    <property type="entry name" value="HTH_trans_reg/aminotransferase"/>
</dbReference>
<dbReference type="SUPFAM" id="SSF46785">
    <property type="entry name" value="Winged helix' DNA-binding domain"/>
    <property type="match status" value="1"/>
</dbReference>
<dbReference type="Proteomes" id="UP000562984">
    <property type="component" value="Unassembled WGS sequence"/>
</dbReference>
<feature type="compositionally biased region" description="Low complexity" evidence="6">
    <location>
        <begin position="102"/>
        <end position="123"/>
    </location>
</feature>
<protein>
    <submittedName>
        <fullName evidence="8">PLP-dependent aminotransferase family protein</fullName>
    </submittedName>
</protein>
<evidence type="ECO:0000259" key="7">
    <source>
        <dbReference type="PROSITE" id="PS50949"/>
    </source>
</evidence>
<gene>
    <name evidence="8" type="ORF">HKD39_10390</name>
</gene>
<evidence type="ECO:0000256" key="1">
    <source>
        <dbReference type="ARBA" id="ARBA00005384"/>
    </source>
</evidence>
<dbReference type="Gene3D" id="1.10.10.10">
    <property type="entry name" value="Winged helix-like DNA-binding domain superfamily/Winged helix DNA-binding domain"/>
    <property type="match status" value="1"/>
</dbReference>
<keyword evidence="8" id="KW-0808">Transferase</keyword>
<keyword evidence="3" id="KW-0805">Transcription regulation</keyword>
<evidence type="ECO:0000256" key="3">
    <source>
        <dbReference type="ARBA" id="ARBA00023015"/>
    </source>
</evidence>
<dbReference type="GO" id="GO:0008483">
    <property type="term" value="F:transaminase activity"/>
    <property type="evidence" value="ECO:0007669"/>
    <property type="project" value="UniProtKB-KW"/>
</dbReference>
<dbReference type="InterPro" id="IPR004839">
    <property type="entry name" value="Aminotransferase_I/II_large"/>
</dbReference>
<evidence type="ECO:0000256" key="6">
    <source>
        <dbReference type="SAM" id="MobiDB-lite"/>
    </source>
</evidence>
<dbReference type="Pfam" id="PF00392">
    <property type="entry name" value="GntR"/>
    <property type="match status" value="1"/>
</dbReference>
<dbReference type="PANTHER" id="PTHR46577">
    <property type="entry name" value="HTH-TYPE TRANSCRIPTIONAL REGULATORY PROTEIN GABR"/>
    <property type="match status" value="1"/>
</dbReference>
<proteinExistence type="inferred from homology"/>